<dbReference type="InterPro" id="IPR024087">
    <property type="entry name" value="Creatininase-like_sf"/>
</dbReference>
<feature type="signal peptide" evidence="6">
    <location>
        <begin position="1"/>
        <end position="23"/>
    </location>
</feature>
<dbReference type="Gene3D" id="3.40.50.10310">
    <property type="entry name" value="Creatininase"/>
    <property type="match status" value="1"/>
</dbReference>
<keyword evidence="8" id="KW-1185">Reference proteome</keyword>
<name>A0ABW8IW06_9GAMM</name>
<gene>
    <name evidence="7" type="ORF">ISP13_06055</name>
</gene>
<keyword evidence="3" id="KW-0378">Hydrolase</keyword>
<dbReference type="PANTHER" id="PTHR35005">
    <property type="entry name" value="3-DEHYDRO-SCYLLO-INOSOSE HYDROLASE"/>
    <property type="match status" value="1"/>
</dbReference>
<dbReference type="SUPFAM" id="SSF102215">
    <property type="entry name" value="Creatininase"/>
    <property type="match status" value="1"/>
</dbReference>
<dbReference type="InterPro" id="IPR003785">
    <property type="entry name" value="Creatininase/forma_Hydrolase"/>
</dbReference>
<comment type="caution">
    <text evidence="7">The sequence shown here is derived from an EMBL/GenBank/DDBJ whole genome shotgun (WGS) entry which is preliminary data.</text>
</comment>
<dbReference type="PANTHER" id="PTHR35005:SF1">
    <property type="entry name" value="2-AMINO-5-FORMYLAMINO-6-RIBOSYLAMINOPYRIMIDIN-4(3H)-ONE 5'-MONOPHOSPHATE DEFORMYLASE"/>
    <property type="match status" value="1"/>
</dbReference>
<evidence type="ECO:0000256" key="3">
    <source>
        <dbReference type="ARBA" id="ARBA00022801"/>
    </source>
</evidence>
<reference evidence="7 8" key="1">
    <citation type="submission" date="2020-10" db="EMBL/GenBank/DDBJ databases">
        <title>Phylogeny of dyella-like bacteria.</title>
        <authorList>
            <person name="Fu J."/>
        </authorList>
    </citation>
    <scope>NUCLEOTIDE SEQUENCE [LARGE SCALE GENOMIC DNA]</scope>
    <source>
        <strain evidence="7 8">DHOB07</strain>
    </source>
</reference>
<proteinExistence type="inferred from homology"/>
<keyword evidence="4" id="KW-0862">Zinc</keyword>
<comment type="similarity">
    <text evidence="5">Belongs to the creatininase superfamily.</text>
</comment>
<dbReference type="Pfam" id="PF02633">
    <property type="entry name" value="Creatininase"/>
    <property type="match status" value="1"/>
</dbReference>
<evidence type="ECO:0000256" key="1">
    <source>
        <dbReference type="ARBA" id="ARBA00001947"/>
    </source>
</evidence>
<protein>
    <submittedName>
        <fullName evidence="7">Creatininase family protein</fullName>
    </submittedName>
</protein>
<evidence type="ECO:0000256" key="5">
    <source>
        <dbReference type="ARBA" id="ARBA00024029"/>
    </source>
</evidence>
<evidence type="ECO:0000256" key="2">
    <source>
        <dbReference type="ARBA" id="ARBA00022723"/>
    </source>
</evidence>
<dbReference type="EMBL" id="JADIKG010000011">
    <property type="protein sequence ID" value="MFK2873091.1"/>
    <property type="molecule type" value="Genomic_DNA"/>
</dbReference>
<sequence length="271" mass="29258">MHPLFRRLFAFAVLLIAAQVSFAQSSQTVLLQNLTWTELREQIRAGKTTVIIPIGGTEQSGPYIAVGKHNVRAEYLSRKIAEKLGNALVAPVIAYVPEGSYAPPASHMRFPGTITIPDDVFEKMLESAANSFAVHGFRNIVFLGDHGGYQKDVIQVVAHLNKTWAGSGAKAFVPPEYYNASSDGYAQILRQQGFRDDEIGTHAGLADTSLQLAVAPQMVRLSQLRASSKLGAADGVYGGDPRRSSAELGQLGVDAIVSRTVDAIRKDTAEH</sequence>
<keyword evidence="6" id="KW-0732">Signal</keyword>
<evidence type="ECO:0000256" key="6">
    <source>
        <dbReference type="SAM" id="SignalP"/>
    </source>
</evidence>
<feature type="chain" id="PRO_5046009775" evidence="6">
    <location>
        <begin position="24"/>
        <end position="271"/>
    </location>
</feature>
<organism evidence="7 8">
    <name type="scientific">Dyella lipolytica</name>
    <dbReference type="NCBI Taxonomy" id="1867835"/>
    <lineage>
        <taxon>Bacteria</taxon>
        <taxon>Pseudomonadati</taxon>
        <taxon>Pseudomonadota</taxon>
        <taxon>Gammaproteobacteria</taxon>
        <taxon>Lysobacterales</taxon>
        <taxon>Rhodanobacteraceae</taxon>
        <taxon>Dyella</taxon>
    </lineage>
</organism>
<dbReference type="Proteomes" id="UP001620405">
    <property type="component" value="Unassembled WGS sequence"/>
</dbReference>
<evidence type="ECO:0000313" key="7">
    <source>
        <dbReference type="EMBL" id="MFK2873091.1"/>
    </source>
</evidence>
<keyword evidence="2" id="KW-0479">Metal-binding</keyword>
<accession>A0ABW8IW06</accession>
<evidence type="ECO:0000313" key="8">
    <source>
        <dbReference type="Proteomes" id="UP001620405"/>
    </source>
</evidence>
<comment type="cofactor">
    <cofactor evidence="1">
        <name>Zn(2+)</name>
        <dbReference type="ChEBI" id="CHEBI:29105"/>
    </cofactor>
</comment>
<evidence type="ECO:0000256" key="4">
    <source>
        <dbReference type="ARBA" id="ARBA00022833"/>
    </source>
</evidence>